<keyword evidence="2" id="KW-0902">Two-component regulatory system</keyword>
<dbReference type="InterPro" id="IPR039420">
    <property type="entry name" value="WalR-like"/>
</dbReference>
<dbReference type="Gene3D" id="3.40.50.2300">
    <property type="match status" value="1"/>
</dbReference>
<reference evidence="10 11" key="1">
    <citation type="submission" date="2014-12" db="EMBL/GenBank/DDBJ databases">
        <title>Mercury Reductase activity and rhizosphere competence traits in the genome of root associated Photobacterium halotolerans MELD1.</title>
        <authorList>
            <person name="Mathew D.C."/>
            <person name="Huang C.-C."/>
        </authorList>
    </citation>
    <scope>NUCLEOTIDE SEQUENCE [LARGE SCALE GENOMIC DNA]</scope>
    <source>
        <strain evidence="10 11">MELD1</strain>
    </source>
</reference>
<dbReference type="InterPro" id="IPR001789">
    <property type="entry name" value="Sig_transdc_resp-reg_receiver"/>
</dbReference>
<dbReference type="AlphaFoldDB" id="A0A0F5VBK1"/>
<evidence type="ECO:0000313" key="10">
    <source>
        <dbReference type="EMBL" id="KKC99530.1"/>
    </source>
</evidence>
<dbReference type="Pfam" id="PF00072">
    <property type="entry name" value="Response_reg"/>
    <property type="match status" value="1"/>
</dbReference>
<keyword evidence="5" id="KW-0804">Transcription</keyword>
<dbReference type="PANTHER" id="PTHR48111:SF22">
    <property type="entry name" value="REGULATOR OF RPOS"/>
    <property type="match status" value="1"/>
</dbReference>
<comment type="caution">
    <text evidence="10">The sequence shown here is derived from an EMBL/GenBank/DDBJ whole genome shotgun (WGS) entry which is preliminary data.</text>
</comment>
<dbReference type="PANTHER" id="PTHR48111">
    <property type="entry name" value="REGULATOR OF RPOS"/>
    <property type="match status" value="1"/>
</dbReference>
<evidence type="ECO:0000259" key="8">
    <source>
        <dbReference type="PROSITE" id="PS50110"/>
    </source>
</evidence>
<evidence type="ECO:0000256" key="4">
    <source>
        <dbReference type="ARBA" id="ARBA00023125"/>
    </source>
</evidence>
<dbReference type="STRING" id="265726.KY46_12870"/>
<dbReference type="GO" id="GO:0005829">
    <property type="term" value="C:cytosol"/>
    <property type="evidence" value="ECO:0007669"/>
    <property type="project" value="TreeGrafter"/>
</dbReference>
<dbReference type="OrthoDB" id="4127888at2"/>
<feature type="domain" description="Response regulatory" evidence="8">
    <location>
        <begin position="2"/>
        <end position="116"/>
    </location>
</feature>
<keyword evidence="11" id="KW-1185">Reference proteome</keyword>
<dbReference type="InterPro" id="IPR036388">
    <property type="entry name" value="WH-like_DNA-bd_sf"/>
</dbReference>
<evidence type="ECO:0000256" key="7">
    <source>
        <dbReference type="PROSITE-ProRule" id="PRU01091"/>
    </source>
</evidence>
<dbReference type="CDD" id="cd00383">
    <property type="entry name" value="trans_reg_C"/>
    <property type="match status" value="1"/>
</dbReference>
<dbReference type="Pfam" id="PF00486">
    <property type="entry name" value="Trans_reg_C"/>
    <property type="match status" value="1"/>
</dbReference>
<dbReference type="SMART" id="SM00862">
    <property type="entry name" value="Trans_reg_C"/>
    <property type="match status" value="1"/>
</dbReference>
<dbReference type="InterPro" id="IPR001867">
    <property type="entry name" value="OmpR/PhoB-type_DNA-bd"/>
</dbReference>
<feature type="domain" description="OmpR/PhoB-type" evidence="9">
    <location>
        <begin position="125"/>
        <end position="223"/>
    </location>
</feature>
<dbReference type="CDD" id="cd19935">
    <property type="entry name" value="REC_OmpR_CusR-like"/>
    <property type="match status" value="1"/>
</dbReference>
<keyword evidence="3" id="KW-0805">Transcription regulation</keyword>
<keyword evidence="1 6" id="KW-0597">Phosphoprotein</keyword>
<sequence length="225" mass="25250">MHILVIEDDTSIREFVRQGLEELNFQVTVCADGKLGYQLACQEPYDLIILDLMLPGMDGMTVLRQLRGEGHRTPVLILSARHSVDERVLGLQSGADDYLVKPFAFAELAARCQTLLRRQPAASGTDVLRYQGLTLDLLSREARRDGEAIVLKPREFALLKLLMTQPGRVLSKTVILEQVWGFQFDPQTNVVDVLVCRLRGKIDKGYATPLLHTIRGVGYVLRHQG</sequence>
<keyword evidence="4 7" id="KW-0238">DNA-binding</keyword>
<dbReference type="InterPro" id="IPR011006">
    <property type="entry name" value="CheY-like_superfamily"/>
</dbReference>
<evidence type="ECO:0000256" key="1">
    <source>
        <dbReference type="ARBA" id="ARBA00022553"/>
    </source>
</evidence>
<dbReference type="PROSITE" id="PS51755">
    <property type="entry name" value="OMPR_PHOB"/>
    <property type="match status" value="1"/>
</dbReference>
<accession>A0A0F5VBK1</accession>
<protein>
    <submittedName>
        <fullName evidence="10">Transcriptional regulator</fullName>
    </submittedName>
</protein>
<evidence type="ECO:0000256" key="6">
    <source>
        <dbReference type="PROSITE-ProRule" id="PRU00169"/>
    </source>
</evidence>
<dbReference type="FunFam" id="1.10.10.10:FF:000005">
    <property type="entry name" value="Two-component system response regulator"/>
    <property type="match status" value="1"/>
</dbReference>
<dbReference type="PROSITE" id="PS50110">
    <property type="entry name" value="RESPONSE_REGULATORY"/>
    <property type="match status" value="1"/>
</dbReference>
<feature type="DNA-binding region" description="OmpR/PhoB-type" evidence="7">
    <location>
        <begin position="125"/>
        <end position="223"/>
    </location>
</feature>
<evidence type="ECO:0000256" key="5">
    <source>
        <dbReference type="ARBA" id="ARBA00023163"/>
    </source>
</evidence>
<gene>
    <name evidence="10" type="ORF">KY46_12870</name>
</gene>
<dbReference type="GO" id="GO:0032993">
    <property type="term" value="C:protein-DNA complex"/>
    <property type="evidence" value="ECO:0007669"/>
    <property type="project" value="TreeGrafter"/>
</dbReference>
<dbReference type="GO" id="GO:0006355">
    <property type="term" value="P:regulation of DNA-templated transcription"/>
    <property type="evidence" value="ECO:0007669"/>
    <property type="project" value="InterPro"/>
</dbReference>
<evidence type="ECO:0000256" key="3">
    <source>
        <dbReference type="ARBA" id="ARBA00023015"/>
    </source>
</evidence>
<dbReference type="Gene3D" id="1.10.10.10">
    <property type="entry name" value="Winged helix-like DNA-binding domain superfamily/Winged helix DNA-binding domain"/>
    <property type="match status" value="1"/>
</dbReference>
<organism evidence="10 11">
    <name type="scientific">Photobacterium halotolerans</name>
    <dbReference type="NCBI Taxonomy" id="265726"/>
    <lineage>
        <taxon>Bacteria</taxon>
        <taxon>Pseudomonadati</taxon>
        <taxon>Pseudomonadota</taxon>
        <taxon>Gammaproteobacteria</taxon>
        <taxon>Vibrionales</taxon>
        <taxon>Vibrionaceae</taxon>
        <taxon>Photobacterium</taxon>
    </lineage>
</organism>
<proteinExistence type="predicted"/>
<dbReference type="SUPFAM" id="SSF52172">
    <property type="entry name" value="CheY-like"/>
    <property type="match status" value="1"/>
</dbReference>
<dbReference type="Proteomes" id="UP000033633">
    <property type="component" value="Unassembled WGS sequence"/>
</dbReference>
<evidence type="ECO:0000256" key="2">
    <source>
        <dbReference type="ARBA" id="ARBA00023012"/>
    </source>
</evidence>
<dbReference type="FunFam" id="3.40.50.2300:FF:000002">
    <property type="entry name" value="DNA-binding response regulator PhoP"/>
    <property type="match status" value="1"/>
</dbReference>
<dbReference type="RefSeq" id="WP_046221038.1">
    <property type="nucleotide sequence ID" value="NZ_JWYV01000010.1"/>
</dbReference>
<evidence type="ECO:0000313" key="11">
    <source>
        <dbReference type="Proteomes" id="UP000033633"/>
    </source>
</evidence>
<dbReference type="EMBL" id="JWYV01000010">
    <property type="protein sequence ID" value="KKC99530.1"/>
    <property type="molecule type" value="Genomic_DNA"/>
</dbReference>
<dbReference type="PATRIC" id="fig|265726.11.peg.789"/>
<dbReference type="GO" id="GO:0000156">
    <property type="term" value="F:phosphorelay response regulator activity"/>
    <property type="evidence" value="ECO:0007669"/>
    <property type="project" value="TreeGrafter"/>
</dbReference>
<dbReference type="SMART" id="SM00448">
    <property type="entry name" value="REC"/>
    <property type="match status" value="1"/>
</dbReference>
<feature type="modified residue" description="4-aspartylphosphate" evidence="6">
    <location>
        <position position="51"/>
    </location>
</feature>
<name>A0A0F5VBK1_9GAMM</name>
<dbReference type="GO" id="GO:0000976">
    <property type="term" value="F:transcription cis-regulatory region binding"/>
    <property type="evidence" value="ECO:0007669"/>
    <property type="project" value="TreeGrafter"/>
</dbReference>
<dbReference type="Gene3D" id="6.10.250.690">
    <property type="match status" value="1"/>
</dbReference>
<evidence type="ECO:0000259" key="9">
    <source>
        <dbReference type="PROSITE" id="PS51755"/>
    </source>
</evidence>